<comment type="caution">
    <text evidence="2">The sequence shown here is derived from an EMBL/GenBank/DDBJ whole genome shotgun (WGS) entry which is preliminary data.</text>
</comment>
<dbReference type="InterPro" id="IPR050834">
    <property type="entry name" value="Glycosyltransf_2"/>
</dbReference>
<evidence type="ECO:0000313" key="2">
    <source>
        <dbReference type="EMBL" id="EQD54249.1"/>
    </source>
</evidence>
<dbReference type="Pfam" id="PF00535">
    <property type="entry name" value="Glycos_transf_2"/>
    <property type="match status" value="1"/>
</dbReference>
<sequence length="202" mass="22618">MPSKPTPPLISIVITVKNEEAHLAQLLDSLLVQEPPFEIVLVDAVSRDRTWRIAQEYAQRHPDTVHVYRHPGSRGIGRNVAVEHAQGRWVAFIDGDCFADSQWLATLRRGLERSPVVAGRTVVVGNPKYGQLERVELFESGYDVTYPSCNLAYRRDLFQALGGFDPRFITAEDIDLNLRAVDAGAVIEYAEGAVVYHHLRAN</sequence>
<organism evidence="2">
    <name type="scientific">mine drainage metagenome</name>
    <dbReference type="NCBI Taxonomy" id="410659"/>
    <lineage>
        <taxon>unclassified sequences</taxon>
        <taxon>metagenomes</taxon>
        <taxon>ecological metagenomes</taxon>
    </lineage>
</organism>
<reference evidence="2" key="2">
    <citation type="journal article" date="2014" name="ISME J.">
        <title>Microbial stratification in low pH oxic and suboxic macroscopic growths along an acid mine drainage.</title>
        <authorList>
            <person name="Mendez-Garcia C."/>
            <person name="Mesa V."/>
            <person name="Sprenger R.R."/>
            <person name="Richter M."/>
            <person name="Diez M.S."/>
            <person name="Solano J."/>
            <person name="Bargiela R."/>
            <person name="Golyshina O.V."/>
            <person name="Manteca A."/>
            <person name="Ramos J.L."/>
            <person name="Gallego J.R."/>
            <person name="Llorente I."/>
            <person name="Martins Dos Santos V.A."/>
            <person name="Jensen O.N."/>
            <person name="Pelaez A.I."/>
            <person name="Sanchez J."/>
            <person name="Ferrer M."/>
        </authorList>
    </citation>
    <scope>NUCLEOTIDE SEQUENCE</scope>
</reference>
<name>T1BLT3_9ZZZZ</name>
<protein>
    <submittedName>
        <fullName evidence="2">Glycosyl transferase, group 2 family protein</fullName>
    </submittedName>
</protein>
<dbReference type="Gene3D" id="3.90.550.10">
    <property type="entry name" value="Spore Coat Polysaccharide Biosynthesis Protein SpsA, Chain A"/>
    <property type="match status" value="1"/>
</dbReference>
<proteinExistence type="predicted"/>
<keyword evidence="2" id="KW-0808">Transferase</keyword>
<reference evidence="2" key="1">
    <citation type="submission" date="2013-08" db="EMBL/GenBank/DDBJ databases">
        <authorList>
            <person name="Mendez C."/>
            <person name="Richter M."/>
            <person name="Ferrer M."/>
            <person name="Sanchez J."/>
        </authorList>
    </citation>
    <scope>NUCLEOTIDE SEQUENCE</scope>
</reference>
<dbReference type="InterPro" id="IPR001173">
    <property type="entry name" value="Glyco_trans_2-like"/>
</dbReference>
<dbReference type="SUPFAM" id="SSF53448">
    <property type="entry name" value="Nucleotide-diphospho-sugar transferases"/>
    <property type="match status" value="1"/>
</dbReference>
<evidence type="ECO:0000259" key="1">
    <source>
        <dbReference type="Pfam" id="PF00535"/>
    </source>
</evidence>
<feature type="non-terminal residue" evidence="2">
    <location>
        <position position="202"/>
    </location>
</feature>
<dbReference type="GO" id="GO:0016740">
    <property type="term" value="F:transferase activity"/>
    <property type="evidence" value="ECO:0007669"/>
    <property type="project" value="UniProtKB-KW"/>
</dbReference>
<feature type="domain" description="Glycosyltransferase 2-like" evidence="1">
    <location>
        <begin position="11"/>
        <end position="129"/>
    </location>
</feature>
<dbReference type="PANTHER" id="PTHR43685:SF14">
    <property type="entry name" value="GLYCOSYLTRANSFERASE 2-LIKE DOMAIN-CONTAINING PROTEIN"/>
    <property type="match status" value="1"/>
</dbReference>
<dbReference type="InterPro" id="IPR029044">
    <property type="entry name" value="Nucleotide-diphossugar_trans"/>
</dbReference>
<accession>T1BLT3</accession>
<dbReference type="EMBL" id="AUZY01006467">
    <property type="protein sequence ID" value="EQD54249.1"/>
    <property type="molecule type" value="Genomic_DNA"/>
</dbReference>
<dbReference type="PANTHER" id="PTHR43685">
    <property type="entry name" value="GLYCOSYLTRANSFERASE"/>
    <property type="match status" value="1"/>
</dbReference>
<gene>
    <name evidence="2" type="ORF">B1B_09773</name>
</gene>
<dbReference type="AlphaFoldDB" id="T1BLT3"/>